<dbReference type="OrthoDB" id="9808348at2"/>
<organism evidence="7 8">
    <name type="scientific">Phycisphaera mikurensis (strain NBRC 102666 / KCTC 22515 / FYK2301M01)</name>
    <dbReference type="NCBI Taxonomy" id="1142394"/>
    <lineage>
        <taxon>Bacteria</taxon>
        <taxon>Pseudomonadati</taxon>
        <taxon>Planctomycetota</taxon>
        <taxon>Phycisphaerae</taxon>
        <taxon>Phycisphaerales</taxon>
        <taxon>Phycisphaeraceae</taxon>
        <taxon>Phycisphaera</taxon>
    </lineage>
</organism>
<evidence type="ECO:0000259" key="6">
    <source>
        <dbReference type="Pfam" id="PF00889"/>
    </source>
</evidence>
<dbReference type="InterPro" id="IPR001816">
    <property type="entry name" value="Transl_elong_EFTs/EF1B"/>
</dbReference>
<dbReference type="EMBL" id="AP012338">
    <property type="protein sequence ID" value="BAM04294.1"/>
    <property type="molecule type" value="Genomic_DNA"/>
</dbReference>
<evidence type="ECO:0000256" key="1">
    <source>
        <dbReference type="ARBA" id="ARBA00005532"/>
    </source>
</evidence>
<proteinExistence type="inferred from homology"/>
<dbReference type="HOGENOM" id="CLU_047155_0_2_0"/>
<dbReference type="GO" id="GO:0003746">
    <property type="term" value="F:translation elongation factor activity"/>
    <property type="evidence" value="ECO:0007669"/>
    <property type="project" value="UniProtKB-UniRule"/>
</dbReference>
<evidence type="ECO:0000256" key="5">
    <source>
        <dbReference type="HAMAP-Rule" id="MF_00050"/>
    </source>
</evidence>
<dbReference type="PANTHER" id="PTHR11741">
    <property type="entry name" value="ELONGATION FACTOR TS"/>
    <property type="match status" value="1"/>
</dbReference>
<evidence type="ECO:0000256" key="3">
    <source>
        <dbReference type="ARBA" id="ARBA00022768"/>
    </source>
</evidence>
<dbReference type="eggNOG" id="COG0264">
    <property type="taxonomic scope" value="Bacteria"/>
</dbReference>
<dbReference type="InterPro" id="IPR036402">
    <property type="entry name" value="EF-Ts_dimer_sf"/>
</dbReference>
<dbReference type="SUPFAM" id="SSF54713">
    <property type="entry name" value="Elongation factor Ts (EF-Ts), dimerisation domain"/>
    <property type="match status" value="2"/>
</dbReference>
<dbReference type="Gene3D" id="3.30.479.20">
    <property type="entry name" value="Elongation factor Ts, dimerisation domain"/>
    <property type="match status" value="2"/>
</dbReference>
<dbReference type="InterPro" id="IPR018101">
    <property type="entry name" value="Transl_elong_Ts_CS"/>
</dbReference>
<dbReference type="Proteomes" id="UP000007881">
    <property type="component" value="Chromosome"/>
</dbReference>
<dbReference type="Gene3D" id="1.10.8.10">
    <property type="entry name" value="DNA helicase RuvA subunit, C-terminal domain"/>
    <property type="match status" value="1"/>
</dbReference>
<dbReference type="NCBIfam" id="TIGR00116">
    <property type="entry name" value="tsf"/>
    <property type="match status" value="1"/>
</dbReference>
<dbReference type="RefSeq" id="WP_014437512.1">
    <property type="nucleotide sequence ID" value="NC_017080.1"/>
</dbReference>
<dbReference type="Pfam" id="PF00889">
    <property type="entry name" value="EF_TS"/>
    <property type="match status" value="1"/>
</dbReference>
<comment type="caution">
    <text evidence="5">Lacks conserved residue(s) required for the propagation of feature annotation.</text>
</comment>
<comment type="subcellular location">
    <subcellularLocation>
        <location evidence="5">Cytoplasm</location>
    </subcellularLocation>
</comment>
<accession>I0IGA6</accession>
<keyword evidence="8" id="KW-1185">Reference proteome</keyword>
<dbReference type="GO" id="GO:0005737">
    <property type="term" value="C:cytoplasm"/>
    <property type="evidence" value="ECO:0007669"/>
    <property type="project" value="UniProtKB-SubCell"/>
</dbReference>
<protein>
    <recommendedName>
        <fullName evidence="2 5">Elongation factor Ts</fullName>
        <shortName evidence="5">EF-Ts</shortName>
    </recommendedName>
</protein>
<evidence type="ECO:0000313" key="7">
    <source>
        <dbReference type="EMBL" id="BAM04294.1"/>
    </source>
</evidence>
<reference evidence="7 8" key="1">
    <citation type="submission" date="2012-02" db="EMBL/GenBank/DDBJ databases">
        <title>Complete genome sequence of Phycisphaera mikurensis NBRC 102666.</title>
        <authorList>
            <person name="Ankai A."/>
            <person name="Hosoyama A."/>
            <person name="Terui Y."/>
            <person name="Sekine M."/>
            <person name="Fukai R."/>
            <person name="Kato Y."/>
            <person name="Nakamura S."/>
            <person name="Yamada-Narita S."/>
            <person name="Kawakoshi A."/>
            <person name="Fukunaga Y."/>
            <person name="Yamazaki S."/>
            <person name="Fujita N."/>
        </authorList>
    </citation>
    <scope>NUCLEOTIDE SEQUENCE [LARGE SCALE GENOMIC DNA]</scope>
    <source>
        <strain evidence="8">NBRC 102666 / KCTC 22515 / FYK2301M01</strain>
    </source>
</reference>
<gene>
    <name evidence="5 7" type="primary">tsf</name>
    <name evidence="7" type="ordered locus">PSMK_21350</name>
</gene>
<name>I0IGA6_PHYMF</name>
<evidence type="ECO:0000256" key="2">
    <source>
        <dbReference type="ARBA" id="ARBA00016956"/>
    </source>
</evidence>
<dbReference type="STRING" id="1142394.PSMK_21350"/>
<dbReference type="FunFam" id="1.10.8.10:FF:000001">
    <property type="entry name" value="Elongation factor Ts"/>
    <property type="match status" value="1"/>
</dbReference>
<keyword evidence="5" id="KW-0963">Cytoplasm</keyword>
<dbReference type="PROSITE" id="PS01126">
    <property type="entry name" value="EF_TS_1"/>
    <property type="match status" value="1"/>
</dbReference>
<dbReference type="Gene3D" id="1.10.286.20">
    <property type="match status" value="1"/>
</dbReference>
<dbReference type="CDD" id="cd14275">
    <property type="entry name" value="UBA_EF-Ts"/>
    <property type="match status" value="1"/>
</dbReference>
<evidence type="ECO:0000313" key="8">
    <source>
        <dbReference type="Proteomes" id="UP000007881"/>
    </source>
</evidence>
<dbReference type="InterPro" id="IPR014039">
    <property type="entry name" value="Transl_elong_EFTs/EF1B_dimer"/>
</dbReference>
<comment type="function">
    <text evidence="5">Associates with the EF-Tu.GDP complex and induces the exchange of GDP to GTP. It remains bound to the aminoacyl-tRNA.EF-Tu.GTP complex up to the GTP hydrolysis stage on the ribosome.</text>
</comment>
<dbReference type="AlphaFoldDB" id="I0IGA6"/>
<keyword evidence="4 5" id="KW-0648">Protein biosynthesis</keyword>
<feature type="domain" description="Translation elongation factor EFTs/EF1B dimerisation" evidence="6">
    <location>
        <begin position="71"/>
        <end position="273"/>
    </location>
</feature>
<keyword evidence="3 5" id="KW-0251">Elongation factor</keyword>
<dbReference type="InterPro" id="IPR009060">
    <property type="entry name" value="UBA-like_sf"/>
</dbReference>
<dbReference type="KEGG" id="phm:PSMK_21350"/>
<dbReference type="SUPFAM" id="SSF46934">
    <property type="entry name" value="UBA-like"/>
    <property type="match status" value="1"/>
</dbReference>
<dbReference type="PANTHER" id="PTHR11741:SF0">
    <property type="entry name" value="ELONGATION FACTOR TS, MITOCHONDRIAL"/>
    <property type="match status" value="1"/>
</dbReference>
<evidence type="ECO:0000256" key="4">
    <source>
        <dbReference type="ARBA" id="ARBA00022917"/>
    </source>
</evidence>
<comment type="similarity">
    <text evidence="1 5">Belongs to the EF-Ts family.</text>
</comment>
<dbReference type="HAMAP" id="MF_00050">
    <property type="entry name" value="EF_Ts"/>
    <property type="match status" value="1"/>
</dbReference>
<sequence length="274" mass="29185">MANLTAADINALRKRTGMGMMECKKALTEADGDADKAIALLREWAGGKMADRGDREASEGVVAIAVGEGAAAAVKVLAETDFAALNEDFQGACRAIAEEALTLPGTGDVTGSASDAMKEKIENLRITIKENIQLKEIVRLEGRSFGSYVHTNHKQGALVSLSGEVDEDLAKGLAMHVTAAVPPVTSAPLAVDADGLPQADLDEARKQYEDEAKATGKPEQIATKIAEGKLNKWKDERTLLGQTYIRQLDENKPVRDYLPSGVEITGFHRLAVGS</sequence>